<evidence type="ECO:0000313" key="2">
    <source>
        <dbReference type="EMBL" id="CAE8709415.1"/>
    </source>
</evidence>
<feature type="non-terminal residue" evidence="2">
    <location>
        <position position="1"/>
    </location>
</feature>
<evidence type="ECO:0000313" key="3">
    <source>
        <dbReference type="Proteomes" id="UP000626109"/>
    </source>
</evidence>
<organism evidence="2 3">
    <name type="scientific">Polarella glacialis</name>
    <name type="common">Dinoflagellate</name>
    <dbReference type="NCBI Taxonomy" id="89957"/>
    <lineage>
        <taxon>Eukaryota</taxon>
        <taxon>Sar</taxon>
        <taxon>Alveolata</taxon>
        <taxon>Dinophyceae</taxon>
        <taxon>Suessiales</taxon>
        <taxon>Suessiaceae</taxon>
        <taxon>Polarella</taxon>
    </lineage>
</organism>
<proteinExistence type="predicted"/>
<sequence length="157" mass="16315">MSGGFAQRALARLQAVRGAFEKAQRGNSAAAAAELSEELQSLQEDLAEANSVGSALAAATSQLEPERLLELLYSLRASLIASLTAATSEASAWLGLRGNVGDSVAWAVNRSAAPRLRALLDAGVARSGDGVRQLREDPNASRWLESGIRAASNSIGI</sequence>
<reference evidence="2" key="1">
    <citation type="submission" date="2021-02" db="EMBL/GenBank/DDBJ databases">
        <authorList>
            <person name="Dougan E. K."/>
            <person name="Rhodes N."/>
            <person name="Thang M."/>
            <person name="Chan C."/>
        </authorList>
    </citation>
    <scope>NUCLEOTIDE SEQUENCE</scope>
</reference>
<comment type="caution">
    <text evidence="2">The sequence shown here is derived from an EMBL/GenBank/DDBJ whole genome shotgun (WGS) entry which is preliminary data.</text>
</comment>
<gene>
    <name evidence="2" type="ORF">PGLA2088_LOCUS35449</name>
</gene>
<keyword evidence="1" id="KW-0175">Coiled coil</keyword>
<accession>A0A813KU38</accession>
<name>A0A813KU38_POLGL</name>
<dbReference type="Proteomes" id="UP000626109">
    <property type="component" value="Unassembled WGS sequence"/>
</dbReference>
<evidence type="ECO:0000256" key="1">
    <source>
        <dbReference type="SAM" id="Coils"/>
    </source>
</evidence>
<dbReference type="EMBL" id="CAJNNW010031840">
    <property type="protein sequence ID" value="CAE8709415.1"/>
    <property type="molecule type" value="Genomic_DNA"/>
</dbReference>
<feature type="coiled-coil region" evidence="1">
    <location>
        <begin position="25"/>
        <end position="52"/>
    </location>
</feature>
<dbReference type="AlphaFoldDB" id="A0A813KU38"/>
<protein>
    <submittedName>
        <fullName evidence="2">Uncharacterized protein</fullName>
    </submittedName>
</protein>